<protein>
    <recommendedName>
        <fullName evidence="10">Dynein light chain</fullName>
    </recommendedName>
</protein>
<dbReference type="Gene3D" id="3.30.740.10">
    <property type="entry name" value="Protein Inhibitor Of Neuronal Nitric Oxide Synthase"/>
    <property type="match status" value="1"/>
</dbReference>
<dbReference type="EMBL" id="DF143282">
    <property type="protein sequence ID" value="GAA52370.1"/>
    <property type="molecule type" value="Genomic_DNA"/>
</dbReference>
<dbReference type="GO" id="GO:0051028">
    <property type="term" value="P:mRNA transport"/>
    <property type="evidence" value="ECO:0007669"/>
    <property type="project" value="UniProtKB-KW"/>
</dbReference>
<dbReference type="GO" id="GO:0007017">
    <property type="term" value="P:microtubule-based process"/>
    <property type="evidence" value="ECO:0007669"/>
    <property type="project" value="InterPro"/>
</dbReference>
<evidence type="ECO:0000256" key="9">
    <source>
        <dbReference type="ARBA" id="ARBA00023242"/>
    </source>
</evidence>
<evidence type="ECO:0000313" key="11">
    <source>
        <dbReference type="EMBL" id="GAA52370.1"/>
    </source>
</evidence>
<dbReference type="GO" id="GO:0005634">
    <property type="term" value="C:nucleus"/>
    <property type="evidence" value="ECO:0007669"/>
    <property type="project" value="UniProtKB-SubCell"/>
</dbReference>
<evidence type="ECO:0000256" key="2">
    <source>
        <dbReference type="ARBA" id="ARBA00004245"/>
    </source>
</evidence>
<keyword evidence="4 10" id="KW-0963">Cytoplasm</keyword>
<evidence type="ECO:0000256" key="7">
    <source>
        <dbReference type="ARBA" id="ARBA00022927"/>
    </source>
</evidence>
<keyword evidence="3" id="KW-0813">Transport</keyword>
<name>G7YHD7_CLOSI</name>
<keyword evidence="9" id="KW-0539">Nucleus</keyword>
<dbReference type="Pfam" id="PF01221">
    <property type="entry name" value="Dynein_light"/>
    <property type="match status" value="1"/>
</dbReference>
<organism evidence="11 12">
    <name type="scientific">Clonorchis sinensis</name>
    <name type="common">Chinese liver fluke</name>
    <dbReference type="NCBI Taxonomy" id="79923"/>
    <lineage>
        <taxon>Eukaryota</taxon>
        <taxon>Metazoa</taxon>
        <taxon>Spiralia</taxon>
        <taxon>Lophotrochozoa</taxon>
        <taxon>Platyhelminthes</taxon>
        <taxon>Trematoda</taxon>
        <taxon>Digenea</taxon>
        <taxon>Opisthorchiida</taxon>
        <taxon>Opisthorchiata</taxon>
        <taxon>Opisthorchiidae</taxon>
        <taxon>Clonorchis</taxon>
    </lineage>
</organism>
<dbReference type="Proteomes" id="UP000008909">
    <property type="component" value="Unassembled WGS sequence"/>
</dbReference>
<evidence type="ECO:0000256" key="8">
    <source>
        <dbReference type="ARBA" id="ARBA00023212"/>
    </source>
</evidence>
<reference evidence="11" key="1">
    <citation type="journal article" date="2011" name="Genome Biol.">
        <title>The draft genome of the carcinogenic human liver fluke Clonorchis sinensis.</title>
        <authorList>
            <person name="Wang X."/>
            <person name="Chen W."/>
            <person name="Huang Y."/>
            <person name="Sun J."/>
            <person name="Men J."/>
            <person name="Liu H."/>
            <person name="Luo F."/>
            <person name="Guo L."/>
            <person name="Lv X."/>
            <person name="Deng C."/>
            <person name="Zhou C."/>
            <person name="Fan Y."/>
            <person name="Li X."/>
            <person name="Huang L."/>
            <person name="Hu Y."/>
            <person name="Liang C."/>
            <person name="Hu X."/>
            <person name="Xu J."/>
            <person name="Yu X."/>
        </authorList>
    </citation>
    <scope>NUCLEOTIDE SEQUENCE [LARGE SCALE GENOMIC DNA]</scope>
    <source>
        <strain evidence="11">Henan</strain>
    </source>
</reference>
<evidence type="ECO:0000256" key="6">
    <source>
        <dbReference type="ARBA" id="ARBA00022816"/>
    </source>
</evidence>
<keyword evidence="12" id="KW-1185">Reference proteome</keyword>
<evidence type="ECO:0000313" key="12">
    <source>
        <dbReference type="Proteomes" id="UP000008909"/>
    </source>
</evidence>
<gene>
    <name evidence="11" type="ORF">CLF_107938</name>
</gene>
<evidence type="ECO:0000256" key="3">
    <source>
        <dbReference type="ARBA" id="ARBA00022448"/>
    </source>
</evidence>
<dbReference type="GO" id="GO:0015031">
    <property type="term" value="P:protein transport"/>
    <property type="evidence" value="ECO:0007669"/>
    <property type="project" value="UniProtKB-KW"/>
</dbReference>
<dbReference type="InterPro" id="IPR001372">
    <property type="entry name" value="Dynein_light_chain_typ-1/2"/>
</dbReference>
<dbReference type="PANTHER" id="PTHR11886">
    <property type="entry name" value="DYNEIN LIGHT CHAIN"/>
    <property type="match status" value="1"/>
</dbReference>
<evidence type="ECO:0000256" key="10">
    <source>
        <dbReference type="RuleBase" id="RU365010"/>
    </source>
</evidence>
<dbReference type="GO" id="GO:0005868">
    <property type="term" value="C:cytoplasmic dynein complex"/>
    <property type="evidence" value="ECO:0007669"/>
    <property type="project" value="TreeGrafter"/>
</dbReference>
<dbReference type="FunFam" id="3.30.740.10:FF:000005">
    <property type="entry name" value="Dynein light chain"/>
    <property type="match status" value="1"/>
</dbReference>
<keyword evidence="8 10" id="KW-0206">Cytoskeleton</keyword>
<dbReference type="InterPro" id="IPR037177">
    <property type="entry name" value="DLC_sf"/>
</dbReference>
<keyword evidence="7" id="KW-0653">Protein transport</keyword>
<dbReference type="AlphaFoldDB" id="G7YHD7"/>
<dbReference type="PANTHER" id="PTHR11886:SF35">
    <property type="entry name" value="DYNEIN LIGHT CHAIN"/>
    <property type="match status" value="1"/>
</dbReference>
<comment type="similarity">
    <text evidence="10">Belongs to the dynein light chain family.</text>
</comment>
<evidence type="ECO:0000256" key="1">
    <source>
        <dbReference type="ARBA" id="ARBA00004123"/>
    </source>
</evidence>
<evidence type="ECO:0000256" key="4">
    <source>
        <dbReference type="ARBA" id="ARBA00022490"/>
    </source>
</evidence>
<keyword evidence="10" id="KW-0243">Dynein</keyword>
<feature type="non-terminal residue" evidence="11">
    <location>
        <position position="137"/>
    </location>
</feature>
<evidence type="ECO:0000256" key="5">
    <source>
        <dbReference type="ARBA" id="ARBA00022701"/>
    </source>
</evidence>
<comment type="subcellular location">
    <subcellularLocation>
        <location evidence="2 10">Cytoplasm</location>
        <location evidence="2 10">Cytoskeleton</location>
    </subcellularLocation>
    <subcellularLocation>
        <location evidence="1">Nucleus</location>
    </subcellularLocation>
</comment>
<dbReference type="SMART" id="SM01375">
    <property type="entry name" value="Dynein_light"/>
    <property type="match status" value="1"/>
</dbReference>
<keyword evidence="6" id="KW-0509">mRNA transport</keyword>
<accession>G7YHD7</accession>
<dbReference type="SUPFAM" id="SSF54648">
    <property type="entry name" value="DLC"/>
    <property type="match status" value="1"/>
</dbReference>
<reference key="2">
    <citation type="submission" date="2011-10" db="EMBL/GenBank/DDBJ databases">
        <title>The genome and transcriptome sequence of Clonorchis sinensis provide insights into the carcinogenic liver fluke.</title>
        <authorList>
            <person name="Wang X."/>
            <person name="Huang Y."/>
            <person name="Chen W."/>
            <person name="Liu H."/>
            <person name="Guo L."/>
            <person name="Chen Y."/>
            <person name="Luo F."/>
            <person name="Zhou W."/>
            <person name="Sun J."/>
            <person name="Mao Q."/>
            <person name="Liang P."/>
            <person name="Zhou C."/>
            <person name="Tian Y."/>
            <person name="Men J."/>
            <person name="Lv X."/>
            <person name="Huang L."/>
            <person name="Zhou J."/>
            <person name="Hu Y."/>
            <person name="Li R."/>
            <person name="Zhang F."/>
            <person name="Lei H."/>
            <person name="Li X."/>
            <person name="Hu X."/>
            <person name="Liang C."/>
            <person name="Xu J."/>
            <person name="Wu Z."/>
            <person name="Yu X."/>
        </authorList>
    </citation>
    <scope>NUCLEOTIDE SEQUENCE</scope>
    <source>
        <strain>Henan</strain>
    </source>
</reference>
<keyword evidence="10" id="KW-0505">Motor protein</keyword>
<sequence length="137" mass="16067">MTLNRAVVQNYDMPNEMQEDAVRMAIDAVQRYSVPKDIAAHLKREFDRKYEPAWHCVVGREFGRNVVVCKEFARTADRNNNSRRFFCLAITYALPVQLMLNKIVNMVRPTNRTSLTYTYISGEKQPSIRRCTTRYPK</sequence>
<keyword evidence="5 10" id="KW-0493">Microtubule</keyword>
<dbReference type="GO" id="GO:0045505">
    <property type="term" value="F:dynein intermediate chain binding"/>
    <property type="evidence" value="ECO:0007669"/>
    <property type="project" value="TreeGrafter"/>
</dbReference>
<proteinExistence type="inferred from homology"/>
<dbReference type="GO" id="GO:0005874">
    <property type="term" value="C:microtubule"/>
    <property type="evidence" value="ECO:0007669"/>
    <property type="project" value="UniProtKB-KW"/>
</dbReference>